<feature type="compositionally biased region" description="Polar residues" evidence="1">
    <location>
        <begin position="169"/>
        <end position="221"/>
    </location>
</feature>
<evidence type="ECO:0000313" key="2">
    <source>
        <dbReference type="EMBL" id="KNC86319.1"/>
    </source>
</evidence>
<feature type="region of interest" description="Disordered" evidence="1">
    <location>
        <begin position="169"/>
        <end position="239"/>
    </location>
</feature>
<accession>A0A0L0GBN3</accession>
<sequence>MERDTREALLEAFKNAQIAGLDESWNLTGFHKVPSYFKAEKSTLDYIRDNSERLKTWTPQLQIEQICSHETQATVDPAFCKLAKGQSRNMHTPLMEQMTQLMENHRRARERCQTDADFQQNLLNHCIVQLLEEDLNGRTYERTLQLHPKWQLMETHELIQLLSPDIQDAQQRTTARLQSRNSREGPTTNGSRDYTNNRPNLQTNKRQTQNWTQRSQPTVPTTCAGCQAQAPPGGRHIPRCHHFRASQAVSAEGRPRL</sequence>
<evidence type="ECO:0000313" key="3">
    <source>
        <dbReference type="Proteomes" id="UP000054560"/>
    </source>
</evidence>
<dbReference type="AlphaFoldDB" id="A0A0L0GBN3"/>
<keyword evidence="3" id="KW-1185">Reference proteome</keyword>
<dbReference type="Proteomes" id="UP000054560">
    <property type="component" value="Unassembled WGS sequence"/>
</dbReference>
<dbReference type="RefSeq" id="XP_014160221.1">
    <property type="nucleotide sequence ID" value="XM_014304746.1"/>
</dbReference>
<dbReference type="EMBL" id="KQ241657">
    <property type="protein sequence ID" value="KNC86319.1"/>
    <property type="molecule type" value="Genomic_DNA"/>
</dbReference>
<protein>
    <submittedName>
        <fullName evidence="2">Uncharacterized protein</fullName>
    </submittedName>
</protein>
<proteinExistence type="predicted"/>
<name>A0A0L0GBN3_9EUKA</name>
<organism evidence="2 3">
    <name type="scientific">Sphaeroforma arctica JP610</name>
    <dbReference type="NCBI Taxonomy" id="667725"/>
    <lineage>
        <taxon>Eukaryota</taxon>
        <taxon>Ichthyosporea</taxon>
        <taxon>Ichthyophonida</taxon>
        <taxon>Sphaeroforma</taxon>
    </lineage>
</organism>
<dbReference type="GeneID" id="25902017"/>
<gene>
    <name evidence="2" type="ORF">SARC_01513</name>
</gene>
<reference evidence="2 3" key="1">
    <citation type="submission" date="2011-02" db="EMBL/GenBank/DDBJ databases">
        <title>The Genome Sequence of Sphaeroforma arctica JP610.</title>
        <authorList>
            <consortium name="The Broad Institute Genome Sequencing Platform"/>
            <person name="Russ C."/>
            <person name="Cuomo C."/>
            <person name="Young S.K."/>
            <person name="Zeng Q."/>
            <person name="Gargeya S."/>
            <person name="Alvarado L."/>
            <person name="Berlin A."/>
            <person name="Chapman S.B."/>
            <person name="Chen Z."/>
            <person name="Freedman E."/>
            <person name="Gellesch M."/>
            <person name="Goldberg J."/>
            <person name="Griggs A."/>
            <person name="Gujja S."/>
            <person name="Heilman E."/>
            <person name="Heiman D."/>
            <person name="Howarth C."/>
            <person name="Mehta T."/>
            <person name="Neiman D."/>
            <person name="Pearson M."/>
            <person name="Roberts A."/>
            <person name="Saif S."/>
            <person name="Shea T."/>
            <person name="Shenoy N."/>
            <person name="Sisk P."/>
            <person name="Stolte C."/>
            <person name="Sykes S."/>
            <person name="White J."/>
            <person name="Yandava C."/>
            <person name="Burger G."/>
            <person name="Gray M.W."/>
            <person name="Holland P.W.H."/>
            <person name="King N."/>
            <person name="Lang F.B.F."/>
            <person name="Roger A.J."/>
            <person name="Ruiz-Trillo I."/>
            <person name="Haas B."/>
            <person name="Nusbaum C."/>
            <person name="Birren B."/>
        </authorList>
    </citation>
    <scope>NUCLEOTIDE SEQUENCE [LARGE SCALE GENOMIC DNA]</scope>
    <source>
        <strain evidence="2 3">JP610</strain>
    </source>
</reference>
<evidence type="ECO:0000256" key="1">
    <source>
        <dbReference type="SAM" id="MobiDB-lite"/>
    </source>
</evidence>